<evidence type="ECO:0000256" key="1">
    <source>
        <dbReference type="ARBA" id="ARBA00004141"/>
    </source>
</evidence>
<keyword evidence="2 6" id="KW-0812">Transmembrane</keyword>
<dbReference type="EMBL" id="CP002499">
    <property type="protein sequence ID" value="AET39055.1"/>
    <property type="molecule type" value="Genomic_DNA"/>
</dbReference>
<dbReference type="PANTHER" id="PTHR20855">
    <property type="entry name" value="ADIPOR/PROGESTIN RECEPTOR-RELATED"/>
    <property type="match status" value="1"/>
</dbReference>
<dbReference type="Proteomes" id="UP000006790">
    <property type="component" value="Chromosome 3"/>
</dbReference>
<feature type="transmembrane region" description="Helical" evidence="6">
    <location>
        <begin position="269"/>
        <end position="292"/>
    </location>
</feature>
<feature type="transmembrane region" description="Helical" evidence="6">
    <location>
        <begin position="165"/>
        <end position="184"/>
    </location>
</feature>
<dbReference type="RefSeq" id="XP_003645872.1">
    <property type="nucleotide sequence ID" value="XM_003645824.1"/>
</dbReference>
<feature type="binding site" evidence="5">
    <location>
        <position position="121"/>
    </location>
    <ligand>
        <name>Zn(2+)</name>
        <dbReference type="ChEBI" id="CHEBI:29105"/>
    </ligand>
</feature>
<dbReference type="GO" id="GO:0046872">
    <property type="term" value="F:metal ion binding"/>
    <property type="evidence" value="ECO:0007669"/>
    <property type="project" value="UniProtKB-KW"/>
</dbReference>
<dbReference type="InParanoid" id="G8JQS1"/>
<sequence>MKTSGFVESRRCGHKKNFNRRLYSFDELPEWQKDNELIRMGYVRETNSFLECLKSMTYFNNESVNIYTHLVPSVTYFILLLLFVDLVVTPMFPGTTMREYIMIDFYLFGVFVCLMCSTCFHCLKQHSESHNRIWSKVDYIGIIVQITSSIVSILYYGFYDHISHIKWLSVLTLTLGVCCVTFVLNDRFNAIDYRLLRAIFFTVFGFSGVVPVLIGIYQFGLIEWLARIQLKFVLAGTIFYIFGALIYGFRIPEALAPGKFDFIGHSHQIFHLLVVLGSICHFRAVIGSYVFMRTGKNYPGLLMII</sequence>
<dbReference type="FunCoup" id="G8JQS1">
    <property type="interactions" value="259"/>
</dbReference>
<keyword evidence="5" id="KW-0479">Metal-binding</keyword>
<proteinExistence type="predicted"/>
<feature type="transmembrane region" description="Helical" evidence="6">
    <location>
        <begin position="139"/>
        <end position="159"/>
    </location>
</feature>
<feature type="transmembrane region" description="Helical" evidence="6">
    <location>
        <begin position="196"/>
        <end position="220"/>
    </location>
</feature>
<gene>
    <name evidence="7" type="ordered locus">Ecym_3588</name>
</gene>
<organism evidence="7 8">
    <name type="scientific">Eremothecium cymbalariae (strain CBS 270.75 / DBVPG 7215 / KCTC 17166 / NRRL Y-17582)</name>
    <name type="common">Yeast</name>
    <dbReference type="NCBI Taxonomy" id="931890"/>
    <lineage>
        <taxon>Eukaryota</taxon>
        <taxon>Fungi</taxon>
        <taxon>Dikarya</taxon>
        <taxon>Ascomycota</taxon>
        <taxon>Saccharomycotina</taxon>
        <taxon>Saccharomycetes</taxon>
        <taxon>Saccharomycetales</taxon>
        <taxon>Saccharomycetaceae</taxon>
        <taxon>Eremothecium</taxon>
    </lineage>
</organism>
<feature type="binding site" evidence="5">
    <location>
        <position position="271"/>
    </location>
    <ligand>
        <name>Zn(2+)</name>
        <dbReference type="ChEBI" id="CHEBI:29105"/>
    </ligand>
</feature>
<keyword evidence="4 6" id="KW-0472">Membrane</keyword>
<dbReference type="GeneID" id="11469171"/>
<keyword evidence="8" id="KW-1185">Reference proteome</keyword>
<dbReference type="GO" id="GO:0016020">
    <property type="term" value="C:membrane"/>
    <property type="evidence" value="ECO:0007669"/>
    <property type="project" value="UniProtKB-SubCell"/>
</dbReference>
<dbReference type="InterPro" id="IPR004254">
    <property type="entry name" value="AdipoR/HlyIII-related"/>
</dbReference>
<feature type="transmembrane region" description="Helical" evidence="6">
    <location>
        <begin position="64"/>
        <end position="88"/>
    </location>
</feature>
<dbReference type="Pfam" id="PF03006">
    <property type="entry name" value="HlyIII"/>
    <property type="match status" value="1"/>
</dbReference>
<comment type="subcellular location">
    <subcellularLocation>
        <location evidence="1">Membrane</location>
        <topology evidence="1">Multi-pass membrane protein</topology>
    </subcellularLocation>
</comment>
<evidence type="ECO:0000256" key="5">
    <source>
        <dbReference type="PIRSR" id="PIRSR604254-1"/>
    </source>
</evidence>
<dbReference type="eggNOG" id="KOG0748">
    <property type="taxonomic scope" value="Eukaryota"/>
</dbReference>
<dbReference type="AlphaFoldDB" id="G8JQS1"/>
<dbReference type="KEGG" id="erc:Ecym_3588"/>
<dbReference type="HOGENOM" id="CLU_023075_2_0_1"/>
<dbReference type="GO" id="GO:0038023">
    <property type="term" value="F:signaling receptor activity"/>
    <property type="evidence" value="ECO:0007669"/>
    <property type="project" value="TreeGrafter"/>
</dbReference>
<dbReference type="OrthoDB" id="529367at2759"/>
<accession>G8JQS1</accession>
<keyword evidence="3 6" id="KW-1133">Transmembrane helix</keyword>
<reference evidence="8" key="1">
    <citation type="journal article" date="2012" name="G3 (Bethesda)">
        <title>Pichia sorbitophila, an interspecies yeast hybrid reveals early steps of genome resolution following polyploidization.</title>
        <authorList>
            <person name="Leh Louis V."/>
            <person name="Despons L."/>
            <person name="Friedrich A."/>
            <person name="Martin T."/>
            <person name="Durrens P."/>
            <person name="Casaregola S."/>
            <person name="Neuveglise C."/>
            <person name="Fairhead C."/>
            <person name="Marck C."/>
            <person name="Cruz J.A."/>
            <person name="Straub M.L."/>
            <person name="Kugler V."/>
            <person name="Sacerdot C."/>
            <person name="Uzunov Z."/>
            <person name="Thierry A."/>
            <person name="Weiss S."/>
            <person name="Bleykasten C."/>
            <person name="De Montigny J."/>
            <person name="Jacques N."/>
            <person name="Jung P."/>
            <person name="Lemaire M."/>
            <person name="Mallet S."/>
            <person name="Morel G."/>
            <person name="Richard G.F."/>
            <person name="Sarkar A."/>
            <person name="Savel G."/>
            <person name="Schacherer J."/>
            <person name="Seret M.L."/>
            <person name="Talla E."/>
            <person name="Samson G."/>
            <person name="Jubin C."/>
            <person name="Poulain J."/>
            <person name="Vacherie B."/>
            <person name="Barbe V."/>
            <person name="Pelletier E."/>
            <person name="Sherman D.J."/>
            <person name="Westhof E."/>
            <person name="Weissenbach J."/>
            <person name="Baret P.V."/>
            <person name="Wincker P."/>
            <person name="Gaillardin C."/>
            <person name="Dujon B."/>
            <person name="Souciet J.L."/>
        </authorList>
    </citation>
    <scope>NUCLEOTIDE SEQUENCE [LARGE SCALE GENOMIC DNA]</scope>
    <source>
        <strain evidence="8">CBS 270.75 / DBVPG 7215 / KCTC 17166 / NRRL Y-17582</strain>
    </source>
</reference>
<dbReference type="OMA" id="HSQPCPD"/>
<dbReference type="GO" id="GO:0006882">
    <property type="term" value="P:intracellular zinc ion homeostasis"/>
    <property type="evidence" value="ECO:0007669"/>
    <property type="project" value="EnsemblFungi"/>
</dbReference>
<dbReference type="STRING" id="931890.G8JQS1"/>
<evidence type="ECO:0000313" key="7">
    <source>
        <dbReference type="EMBL" id="AET39055.1"/>
    </source>
</evidence>
<dbReference type="PANTHER" id="PTHR20855:SF95">
    <property type="entry name" value="ADIPOR-LIKE RECEPTOR IZH1"/>
    <property type="match status" value="1"/>
</dbReference>
<feature type="transmembrane region" description="Helical" evidence="6">
    <location>
        <begin position="232"/>
        <end position="249"/>
    </location>
</feature>
<keyword evidence="5" id="KW-0862">Zinc</keyword>
<evidence type="ECO:0000313" key="8">
    <source>
        <dbReference type="Proteomes" id="UP000006790"/>
    </source>
</evidence>
<evidence type="ECO:0000256" key="2">
    <source>
        <dbReference type="ARBA" id="ARBA00022692"/>
    </source>
</evidence>
<protein>
    <submittedName>
        <fullName evidence="7">Uncharacterized protein</fullName>
    </submittedName>
</protein>
<name>G8JQS1_ERECY</name>
<evidence type="ECO:0000256" key="6">
    <source>
        <dbReference type="SAM" id="Phobius"/>
    </source>
</evidence>
<evidence type="ECO:0000256" key="4">
    <source>
        <dbReference type="ARBA" id="ARBA00023136"/>
    </source>
</evidence>
<evidence type="ECO:0000256" key="3">
    <source>
        <dbReference type="ARBA" id="ARBA00022989"/>
    </source>
</evidence>
<feature type="transmembrane region" description="Helical" evidence="6">
    <location>
        <begin position="100"/>
        <end position="123"/>
    </location>
</feature>
<feature type="binding site" evidence="5">
    <location>
        <position position="267"/>
    </location>
    <ligand>
        <name>Zn(2+)</name>
        <dbReference type="ChEBI" id="CHEBI:29105"/>
    </ligand>
</feature>